<dbReference type="InterPro" id="IPR023187">
    <property type="entry name" value="Tscrpt_reg_MarR-type_CS"/>
</dbReference>
<dbReference type="PANTHER" id="PTHR33164">
    <property type="entry name" value="TRANSCRIPTIONAL REGULATOR, MARR FAMILY"/>
    <property type="match status" value="1"/>
</dbReference>
<dbReference type="PROSITE" id="PS50995">
    <property type="entry name" value="HTH_MARR_2"/>
    <property type="match status" value="1"/>
</dbReference>
<dbReference type="GO" id="GO:0003677">
    <property type="term" value="F:DNA binding"/>
    <property type="evidence" value="ECO:0007669"/>
    <property type="project" value="UniProtKB-KW"/>
</dbReference>
<keyword evidence="2" id="KW-0238">DNA-binding</keyword>
<dbReference type="InterPro" id="IPR039422">
    <property type="entry name" value="MarR/SlyA-like"/>
</dbReference>
<proteinExistence type="predicted"/>
<reference evidence="5 6" key="1">
    <citation type="submission" date="2016-11" db="EMBL/GenBank/DDBJ databases">
        <title>Trade-off between light-utilization and light-protection in marine flavobacteria.</title>
        <authorList>
            <person name="Kumagai Y."/>
        </authorList>
    </citation>
    <scope>NUCLEOTIDE SEQUENCE [LARGE SCALE GENOMIC DNA]</scope>
    <source>
        <strain evidence="5 6">NBRC 107125</strain>
    </source>
</reference>
<dbReference type="PROSITE" id="PS01117">
    <property type="entry name" value="HTH_MARR_1"/>
    <property type="match status" value="1"/>
</dbReference>
<keyword evidence="3" id="KW-0804">Transcription</keyword>
<evidence type="ECO:0000313" key="6">
    <source>
        <dbReference type="Proteomes" id="UP000193450"/>
    </source>
</evidence>
<dbReference type="GO" id="GO:0006950">
    <property type="term" value="P:response to stress"/>
    <property type="evidence" value="ECO:0007669"/>
    <property type="project" value="TreeGrafter"/>
</dbReference>
<gene>
    <name evidence="5" type="ORF">BST96_20090</name>
</gene>
<dbReference type="EMBL" id="CP019343">
    <property type="protein sequence ID" value="ARN76199.1"/>
    <property type="molecule type" value="Genomic_DNA"/>
</dbReference>
<dbReference type="RefSeq" id="WP_085760400.1">
    <property type="nucleotide sequence ID" value="NZ_CP019343.1"/>
</dbReference>
<dbReference type="InterPro" id="IPR036390">
    <property type="entry name" value="WH_DNA-bd_sf"/>
</dbReference>
<dbReference type="OrthoDB" id="5296557at2"/>
<keyword evidence="6" id="KW-1185">Reference proteome</keyword>
<evidence type="ECO:0000256" key="3">
    <source>
        <dbReference type="ARBA" id="ARBA00023163"/>
    </source>
</evidence>
<organism evidence="5 6">
    <name type="scientific">Oceanicoccus sagamiensis</name>
    <dbReference type="NCBI Taxonomy" id="716816"/>
    <lineage>
        <taxon>Bacteria</taxon>
        <taxon>Pseudomonadati</taxon>
        <taxon>Pseudomonadota</taxon>
        <taxon>Gammaproteobacteria</taxon>
        <taxon>Cellvibrionales</taxon>
        <taxon>Spongiibacteraceae</taxon>
        <taxon>Oceanicoccus</taxon>
    </lineage>
</organism>
<evidence type="ECO:0000256" key="1">
    <source>
        <dbReference type="ARBA" id="ARBA00023015"/>
    </source>
</evidence>
<dbReference type="InterPro" id="IPR000835">
    <property type="entry name" value="HTH_MarR-typ"/>
</dbReference>
<name>A0A1X9NLB1_9GAMM</name>
<dbReference type="Gene3D" id="1.10.10.10">
    <property type="entry name" value="Winged helix-like DNA-binding domain superfamily/Winged helix DNA-binding domain"/>
    <property type="match status" value="1"/>
</dbReference>
<evidence type="ECO:0000313" key="5">
    <source>
        <dbReference type="EMBL" id="ARN76199.1"/>
    </source>
</evidence>
<sequence length="153" mass="18044">MDIEKNLEFSQQKEIYLEFTQQLLRCSKNFEQEISHRFRKYFNQSFTRFDLLSQLDKGESDWQAIGKVANQLLASNGNITKLVERMVAEDLLERRSNLKDRRMTEISMSPKGKQLYREMADAHADWTQSLMDRRLPETEVHQLNSLLSKANAN</sequence>
<dbReference type="SUPFAM" id="SSF46785">
    <property type="entry name" value="Winged helix' DNA-binding domain"/>
    <property type="match status" value="1"/>
</dbReference>
<dbReference type="PANTHER" id="PTHR33164:SF57">
    <property type="entry name" value="MARR-FAMILY TRANSCRIPTIONAL REGULATOR"/>
    <property type="match status" value="1"/>
</dbReference>
<dbReference type="GO" id="GO:0003700">
    <property type="term" value="F:DNA-binding transcription factor activity"/>
    <property type="evidence" value="ECO:0007669"/>
    <property type="project" value="InterPro"/>
</dbReference>
<dbReference type="KEGG" id="osg:BST96_20090"/>
<dbReference type="STRING" id="716816.BST96_20090"/>
<evidence type="ECO:0000259" key="4">
    <source>
        <dbReference type="PROSITE" id="PS50995"/>
    </source>
</evidence>
<protein>
    <recommendedName>
        <fullName evidence="4">HTH marR-type domain-containing protein</fullName>
    </recommendedName>
</protein>
<evidence type="ECO:0000256" key="2">
    <source>
        <dbReference type="ARBA" id="ARBA00023125"/>
    </source>
</evidence>
<feature type="domain" description="HTH marR-type" evidence="4">
    <location>
        <begin position="16"/>
        <end position="152"/>
    </location>
</feature>
<accession>A0A1X9NLB1</accession>
<dbReference type="Proteomes" id="UP000193450">
    <property type="component" value="Chromosome"/>
</dbReference>
<dbReference type="SMART" id="SM00347">
    <property type="entry name" value="HTH_MARR"/>
    <property type="match status" value="1"/>
</dbReference>
<dbReference type="InterPro" id="IPR036388">
    <property type="entry name" value="WH-like_DNA-bd_sf"/>
</dbReference>
<dbReference type="AlphaFoldDB" id="A0A1X9NLB1"/>
<keyword evidence="1" id="KW-0805">Transcription regulation</keyword>